<dbReference type="GO" id="GO:0016651">
    <property type="term" value="F:oxidoreductase activity, acting on NAD(P)H"/>
    <property type="evidence" value="ECO:0007669"/>
    <property type="project" value="InterPro"/>
</dbReference>
<dbReference type="CDD" id="cd08249">
    <property type="entry name" value="enoyl_reductase_like"/>
    <property type="match status" value="1"/>
</dbReference>
<name>A0A2T2P746_CORCC</name>
<sequence>MSHLAAIIPGAKAALQVQEVETPQPGEQELLIKNELIGLVPIDAKIAKLGLLPVNYPTILGNSFGGTVVAVGSGVNRFKVGDRVVSSKIFGTVGDQYGVFQRYVVTHQTTTSKIPDTIDLEAPVSSIGNLATVVGLFNASAGLEQPVLEGQATKKNKKILVYGGSSSFGSLSVQYVAKAGYQVITTTSPKHRDFVSKLGATKVVDHTQDDSVIEQQLIAEGPYDVVVDSISVPQTINITAAVLNAQGGGKLYALQPAFAPERIPEGVTRQFDSWSRFLFEEKNAGLLNWTFESFFPRFVADEKSFALPTQLVPGGLGQLNEALNKLLQGVSGVKLVVNPWE</sequence>
<dbReference type="InterPro" id="IPR047122">
    <property type="entry name" value="Trans-enoyl_RdTase-like"/>
</dbReference>
<dbReference type="OrthoDB" id="3509362at2759"/>
<dbReference type="InterPro" id="IPR011032">
    <property type="entry name" value="GroES-like_sf"/>
</dbReference>
<dbReference type="Pfam" id="PF00107">
    <property type="entry name" value="ADH_zinc_N"/>
    <property type="match status" value="1"/>
</dbReference>
<evidence type="ECO:0000256" key="2">
    <source>
        <dbReference type="ARBA" id="ARBA00011245"/>
    </source>
</evidence>
<dbReference type="InterPro" id="IPR013154">
    <property type="entry name" value="ADH-like_N"/>
</dbReference>
<accession>A0A2T2P746</accession>
<dbReference type="PANTHER" id="PTHR45348:SF2">
    <property type="entry name" value="ZINC-TYPE ALCOHOL DEHYDROGENASE-LIKE PROTEIN C2E1P3.01"/>
    <property type="match status" value="1"/>
</dbReference>
<organism evidence="5 6">
    <name type="scientific">Corynespora cassiicola Philippines</name>
    <dbReference type="NCBI Taxonomy" id="1448308"/>
    <lineage>
        <taxon>Eukaryota</taxon>
        <taxon>Fungi</taxon>
        <taxon>Dikarya</taxon>
        <taxon>Ascomycota</taxon>
        <taxon>Pezizomycotina</taxon>
        <taxon>Dothideomycetes</taxon>
        <taxon>Pleosporomycetidae</taxon>
        <taxon>Pleosporales</taxon>
        <taxon>Corynesporascaceae</taxon>
        <taxon>Corynespora</taxon>
    </lineage>
</organism>
<dbReference type="Gene3D" id="3.40.50.720">
    <property type="entry name" value="NAD(P)-binding Rossmann-like Domain"/>
    <property type="match status" value="1"/>
</dbReference>
<dbReference type="EMBL" id="KZ678129">
    <property type="protein sequence ID" value="PSN73346.1"/>
    <property type="molecule type" value="Genomic_DNA"/>
</dbReference>
<comment type="similarity">
    <text evidence="1">Belongs to the zinc-containing alcohol dehydrogenase family.</text>
</comment>
<protein>
    <submittedName>
        <fullName evidence="5">Alcohol dehydrogenase GroES-like domain-containing protein</fullName>
    </submittedName>
</protein>
<dbReference type="InterPro" id="IPR013149">
    <property type="entry name" value="ADH-like_C"/>
</dbReference>
<dbReference type="SMART" id="SM00829">
    <property type="entry name" value="PKS_ER"/>
    <property type="match status" value="1"/>
</dbReference>
<dbReference type="Pfam" id="PF08240">
    <property type="entry name" value="ADH_N"/>
    <property type="match status" value="1"/>
</dbReference>
<feature type="domain" description="Enoyl reductase (ER)" evidence="4">
    <location>
        <begin position="10"/>
        <end position="337"/>
    </location>
</feature>
<dbReference type="Gene3D" id="3.90.180.10">
    <property type="entry name" value="Medium-chain alcohol dehydrogenases, catalytic domain"/>
    <property type="match status" value="1"/>
</dbReference>
<dbReference type="SUPFAM" id="SSF50129">
    <property type="entry name" value="GroES-like"/>
    <property type="match status" value="1"/>
</dbReference>
<reference evidence="5 6" key="1">
    <citation type="journal article" date="2018" name="Front. Microbiol.">
        <title>Genome-Wide Analysis of Corynespora cassiicola Leaf Fall Disease Putative Effectors.</title>
        <authorList>
            <person name="Lopez D."/>
            <person name="Ribeiro S."/>
            <person name="Label P."/>
            <person name="Fumanal B."/>
            <person name="Venisse J.S."/>
            <person name="Kohler A."/>
            <person name="de Oliveira R.R."/>
            <person name="Labutti K."/>
            <person name="Lipzen A."/>
            <person name="Lail K."/>
            <person name="Bauer D."/>
            <person name="Ohm R.A."/>
            <person name="Barry K.W."/>
            <person name="Spatafora J."/>
            <person name="Grigoriev I.V."/>
            <person name="Martin F.M."/>
            <person name="Pujade-Renaud V."/>
        </authorList>
    </citation>
    <scope>NUCLEOTIDE SEQUENCE [LARGE SCALE GENOMIC DNA]</scope>
    <source>
        <strain evidence="5 6">Philippines</strain>
    </source>
</reference>
<evidence type="ECO:0000256" key="3">
    <source>
        <dbReference type="ARBA" id="ARBA00023002"/>
    </source>
</evidence>
<gene>
    <name evidence="5" type="ORF">BS50DRAFT_568902</name>
</gene>
<dbReference type="SUPFAM" id="SSF51735">
    <property type="entry name" value="NAD(P)-binding Rossmann-fold domains"/>
    <property type="match status" value="1"/>
</dbReference>
<evidence type="ECO:0000313" key="5">
    <source>
        <dbReference type="EMBL" id="PSN73346.1"/>
    </source>
</evidence>
<proteinExistence type="inferred from homology"/>
<dbReference type="InterPro" id="IPR020843">
    <property type="entry name" value="ER"/>
</dbReference>
<evidence type="ECO:0000259" key="4">
    <source>
        <dbReference type="SMART" id="SM00829"/>
    </source>
</evidence>
<dbReference type="PANTHER" id="PTHR45348">
    <property type="entry name" value="HYPOTHETICAL OXIDOREDUCTASE (EUROFUNG)"/>
    <property type="match status" value="1"/>
</dbReference>
<comment type="subunit">
    <text evidence="2">Monomer.</text>
</comment>
<dbReference type="Proteomes" id="UP000240883">
    <property type="component" value="Unassembled WGS sequence"/>
</dbReference>
<evidence type="ECO:0000313" key="6">
    <source>
        <dbReference type="Proteomes" id="UP000240883"/>
    </source>
</evidence>
<evidence type="ECO:0000256" key="1">
    <source>
        <dbReference type="ARBA" id="ARBA00008072"/>
    </source>
</evidence>
<keyword evidence="3" id="KW-0560">Oxidoreductase</keyword>
<dbReference type="STRING" id="1448308.A0A2T2P746"/>
<dbReference type="AlphaFoldDB" id="A0A2T2P746"/>
<keyword evidence="6" id="KW-1185">Reference proteome</keyword>
<dbReference type="InterPro" id="IPR036291">
    <property type="entry name" value="NAD(P)-bd_dom_sf"/>
</dbReference>